<reference evidence="3" key="1">
    <citation type="submission" date="2025-08" db="UniProtKB">
        <authorList>
            <consortium name="RefSeq"/>
        </authorList>
    </citation>
    <scope>IDENTIFICATION</scope>
</reference>
<dbReference type="AlphaFoldDB" id="A0A6P5RG64"/>
<proteinExistence type="predicted"/>
<protein>
    <submittedName>
        <fullName evidence="3">Uncharacterized protein LOC110746066</fullName>
    </submittedName>
</protein>
<dbReference type="GeneID" id="110746066"/>
<dbReference type="KEGG" id="pavi:110746066"/>
<dbReference type="RefSeq" id="XP_021801954.1">
    <property type="nucleotide sequence ID" value="XM_021946262.1"/>
</dbReference>
<organism evidence="2 3">
    <name type="scientific">Prunus avium</name>
    <name type="common">Cherry</name>
    <name type="synonym">Cerasus avium</name>
    <dbReference type="NCBI Taxonomy" id="42229"/>
    <lineage>
        <taxon>Eukaryota</taxon>
        <taxon>Viridiplantae</taxon>
        <taxon>Streptophyta</taxon>
        <taxon>Embryophyta</taxon>
        <taxon>Tracheophyta</taxon>
        <taxon>Spermatophyta</taxon>
        <taxon>Magnoliopsida</taxon>
        <taxon>eudicotyledons</taxon>
        <taxon>Gunneridae</taxon>
        <taxon>Pentapetalae</taxon>
        <taxon>rosids</taxon>
        <taxon>fabids</taxon>
        <taxon>Rosales</taxon>
        <taxon>Rosaceae</taxon>
        <taxon>Amygdaloideae</taxon>
        <taxon>Amygdaleae</taxon>
        <taxon>Prunus</taxon>
    </lineage>
</organism>
<dbReference type="PANTHER" id="PTHR33067:SF9">
    <property type="entry name" value="RNA-DIRECTED DNA POLYMERASE"/>
    <property type="match status" value="1"/>
</dbReference>
<feature type="non-terminal residue" evidence="3">
    <location>
        <position position="406"/>
    </location>
</feature>
<keyword evidence="2" id="KW-1185">Reference proteome</keyword>
<sequence length="406" mass="46559">MAAATEIVELTMQEYSNKFVMEEANAFGSLQNELTMNDYFPQTYNPEWRNHSNFWWTDNPNFQQGPYQPYQGQHNICPPYDQPQHYNPPPLSQSHQQPQGPTLEELVASMARNTDSFINERKSYMQRNDTYMQKMDKAIANLENHVGQIATALSQSESGMMPSQTVINPTGHEYVQAVTLRTGKVIGEVDNFENLIQIDDEIQVEQVIRPKEKDAINMEENKHAASPSEWIPKHEARRARKEKVCHEPTDEDILHAPFPHRLMGSKKNQHAKDILEISEKVQINIPFLDANKLKEYETVALTEEVSAVLQKKLPPNLQDPGSFTIPCVIGDKLFEEPLIDLGASINLMPYSVFEVLKEDKVNIHVPSTNHMFNAIISTQMRRPPNPKYVPHPSNPRIEERLKLLLK</sequence>
<feature type="compositionally biased region" description="Low complexity" evidence="1">
    <location>
        <begin position="92"/>
        <end position="101"/>
    </location>
</feature>
<dbReference type="Proteomes" id="UP000515124">
    <property type="component" value="Unplaced"/>
</dbReference>
<name>A0A6P5RG64_PRUAV</name>
<evidence type="ECO:0000313" key="2">
    <source>
        <dbReference type="Proteomes" id="UP000515124"/>
    </source>
</evidence>
<feature type="region of interest" description="Disordered" evidence="1">
    <location>
        <begin position="65"/>
        <end position="101"/>
    </location>
</feature>
<evidence type="ECO:0000256" key="1">
    <source>
        <dbReference type="SAM" id="MobiDB-lite"/>
    </source>
</evidence>
<gene>
    <name evidence="3" type="primary">LOC110746066</name>
</gene>
<accession>A0A6P5RG64</accession>
<dbReference type="PANTHER" id="PTHR33067">
    <property type="entry name" value="RNA-DIRECTED DNA POLYMERASE-RELATED"/>
    <property type="match status" value="1"/>
</dbReference>
<evidence type="ECO:0000313" key="3">
    <source>
        <dbReference type="RefSeq" id="XP_021801954.1"/>
    </source>
</evidence>